<accession>A0ABQ9XPE7</accession>
<gene>
    <name evidence="10" type="ORF">BLNAU_12957</name>
</gene>
<evidence type="ECO:0000256" key="1">
    <source>
        <dbReference type="ARBA" id="ARBA00001936"/>
    </source>
</evidence>
<dbReference type="InterPro" id="IPR050341">
    <property type="entry name" value="PP1_catalytic_subunit"/>
</dbReference>
<comment type="catalytic activity">
    <reaction evidence="6">
        <text>O-phospho-L-seryl-[protein] + H2O = L-seryl-[protein] + phosphate</text>
        <dbReference type="Rhea" id="RHEA:20629"/>
        <dbReference type="Rhea" id="RHEA-COMP:9863"/>
        <dbReference type="Rhea" id="RHEA-COMP:11604"/>
        <dbReference type="ChEBI" id="CHEBI:15377"/>
        <dbReference type="ChEBI" id="CHEBI:29999"/>
        <dbReference type="ChEBI" id="CHEBI:43474"/>
        <dbReference type="ChEBI" id="CHEBI:83421"/>
        <dbReference type="EC" id="3.1.3.16"/>
    </reaction>
</comment>
<keyword evidence="4" id="KW-0904">Protein phosphatase</keyword>
<dbReference type="PROSITE" id="PS00125">
    <property type="entry name" value="SER_THR_PHOSPHATASE"/>
    <property type="match status" value="1"/>
</dbReference>
<evidence type="ECO:0000256" key="3">
    <source>
        <dbReference type="ARBA" id="ARBA00022801"/>
    </source>
</evidence>
<dbReference type="GO" id="GO:0004722">
    <property type="term" value="F:protein serine/threonine phosphatase activity"/>
    <property type="evidence" value="ECO:0007669"/>
    <property type="project" value="UniProtKB-EC"/>
</dbReference>
<keyword evidence="11" id="KW-1185">Reference proteome</keyword>
<dbReference type="Gene3D" id="3.60.21.10">
    <property type="match status" value="1"/>
</dbReference>
<dbReference type="EC" id="3.1.3.16" evidence="8"/>
<comment type="caution">
    <text evidence="10">The sequence shown here is derived from an EMBL/GenBank/DDBJ whole genome shotgun (WGS) entry which is preliminary data.</text>
</comment>
<keyword evidence="5" id="KW-0464">Manganese</keyword>
<dbReference type="Proteomes" id="UP001281761">
    <property type="component" value="Unassembled WGS sequence"/>
</dbReference>
<sequence>MEISIPPTDITSIPSRYFDDCPRNSDAALIAKELISVRTNSVGVHVNIPEKNMKALIRDARTIIMDQPMLLRLQGPINICGDLHGQYYDLLRLFESGGYPPNKNYLFLGDYVDRGPFSLECITLLLAFKVMYPTQIFLLRGNHECASINHLFGFYDECIQRYSDHLWKLFIDLFNCLPVAAVCLLASPSSSRSL</sequence>
<evidence type="ECO:0000256" key="7">
    <source>
        <dbReference type="ARBA" id="ARBA00048336"/>
    </source>
</evidence>
<evidence type="ECO:0000256" key="8">
    <source>
        <dbReference type="RuleBase" id="RU004273"/>
    </source>
</evidence>
<evidence type="ECO:0000256" key="6">
    <source>
        <dbReference type="ARBA" id="ARBA00047761"/>
    </source>
</evidence>
<dbReference type="SMART" id="SM00156">
    <property type="entry name" value="PP2Ac"/>
    <property type="match status" value="1"/>
</dbReference>
<organism evidence="10 11">
    <name type="scientific">Blattamonas nauphoetae</name>
    <dbReference type="NCBI Taxonomy" id="2049346"/>
    <lineage>
        <taxon>Eukaryota</taxon>
        <taxon>Metamonada</taxon>
        <taxon>Preaxostyla</taxon>
        <taxon>Oxymonadida</taxon>
        <taxon>Blattamonas</taxon>
    </lineage>
</organism>
<evidence type="ECO:0000256" key="2">
    <source>
        <dbReference type="ARBA" id="ARBA00022723"/>
    </source>
</evidence>
<keyword evidence="3 8" id="KW-0378">Hydrolase</keyword>
<comment type="catalytic activity">
    <reaction evidence="7 8">
        <text>O-phospho-L-threonyl-[protein] + H2O = L-threonyl-[protein] + phosphate</text>
        <dbReference type="Rhea" id="RHEA:47004"/>
        <dbReference type="Rhea" id="RHEA-COMP:11060"/>
        <dbReference type="Rhea" id="RHEA-COMP:11605"/>
        <dbReference type="ChEBI" id="CHEBI:15377"/>
        <dbReference type="ChEBI" id="CHEBI:30013"/>
        <dbReference type="ChEBI" id="CHEBI:43474"/>
        <dbReference type="ChEBI" id="CHEBI:61977"/>
        <dbReference type="EC" id="3.1.3.16"/>
    </reaction>
</comment>
<reference evidence="10 11" key="1">
    <citation type="journal article" date="2022" name="bioRxiv">
        <title>Genomics of Preaxostyla Flagellates Illuminates Evolutionary Transitions and the Path Towards Mitochondrial Loss.</title>
        <authorList>
            <person name="Novak L.V.F."/>
            <person name="Treitli S.C."/>
            <person name="Pyrih J."/>
            <person name="Halakuc P."/>
            <person name="Pipaliya S.V."/>
            <person name="Vacek V."/>
            <person name="Brzon O."/>
            <person name="Soukal P."/>
            <person name="Eme L."/>
            <person name="Dacks J.B."/>
            <person name="Karnkowska A."/>
            <person name="Elias M."/>
            <person name="Hampl V."/>
        </authorList>
    </citation>
    <scope>NUCLEOTIDE SEQUENCE [LARGE SCALE GENOMIC DNA]</scope>
    <source>
        <strain evidence="10">NAU3</strain>
        <tissue evidence="10">Gut</tissue>
    </source>
</reference>
<evidence type="ECO:0000313" key="10">
    <source>
        <dbReference type="EMBL" id="KAK2952106.1"/>
    </source>
</evidence>
<dbReference type="EMBL" id="JARBJD010000108">
    <property type="protein sequence ID" value="KAK2952106.1"/>
    <property type="molecule type" value="Genomic_DNA"/>
</dbReference>
<dbReference type="InterPro" id="IPR031675">
    <property type="entry name" value="STPPase_N"/>
</dbReference>
<dbReference type="Pfam" id="PF00149">
    <property type="entry name" value="Metallophos"/>
    <property type="match status" value="1"/>
</dbReference>
<dbReference type="InterPro" id="IPR004843">
    <property type="entry name" value="Calcineurin-like_PHP"/>
</dbReference>
<comment type="similarity">
    <text evidence="8">Belongs to the PPP phosphatase family.</text>
</comment>
<dbReference type="InterPro" id="IPR029052">
    <property type="entry name" value="Metallo-depent_PP-like"/>
</dbReference>
<evidence type="ECO:0000259" key="9">
    <source>
        <dbReference type="PROSITE" id="PS00125"/>
    </source>
</evidence>
<keyword evidence="2" id="KW-0479">Metal-binding</keyword>
<name>A0ABQ9XPE7_9EUKA</name>
<dbReference type="InterPro" id="IPR006186">
    <property type="entry name" value="Ser/Thr-sp_prot-phosphatase"/>
</dbReference>
<comment type="cofactor">
    <cofactor evidence="1">
        <name>Mn(2+)</name>
        <dbReference type="ChEBI" id="CHEBI:29035"/>
    </cofactor>
</comment>
<dbReference type="PRINTS" id="PR00114">
    <property type="entry name" value="STPHPHTASE"/>
</dbReference>
<protein>
    <recommendedName>
        <fullName evidence="8">Serine/threonine-protein phosphatase</fullName>
        <ecNumber evidence="8">3.1.3.16</ecNumber>
    </recommendedName>
</protein>
<dbReference type="PANTHER" id="PTHR11668:SF300">
    <property type="entry name" value="SERINE_THREONINE-PROTEIN PHOSPHATASE"/>
    <property type="match status" value="1"/>
</dbReference>
<evidence type="ECO:0000256" key="5">
    <source>
        <dbReference type="ARBA" id="ARBA00023211"/>
    </source>
</evidence>
<dbReference type="SUPFAM" id="SSF56300">
    <property type="entry name" value="Metallo-dependent phosphatases"/>
    <property type="match status" value="1"/>
</dbReference>
<feature type="domain" description="Serine/threonine specific protein phosphatases" evidence="9">
    <location>
        <begin position="139"/>
        <end position="144"/>
    </location>
</feature>
<evidence type="ECO:0000313" key="11">
    <source>
        <dbReference type="Proteomes" id="UP001281761"/>
    </source>
</evidence>
<evidence type="ECO:0000256" key="4">
    <source>
        <dbReference type="ARBA" id="ARBA00022912"/>
    </source>
</evidence>
<dbReference type="PANTHER" id="PTHR11668">
    <property type="entry name" value="SERINE/THREONINE PROTEIN PHOSPHATASE"/>
    <property type="match status" value="1"/>
</dbReference>
<dbReference type="Pfam" id="PF16891">
    <property type="entry name" value="STPPase_N"/>
    <property type="match status" value="1"/>
</dbReference>
<proteinExistence type="inferred from homology"/>